<dbReference type="InterPro" id="IPR001173">
    <property type="entry name" value="Glyco_trans_2-like"/>
</dbReference>
<keyword evidence="2" id="KW-1003">Cell membrane</keyword>
<feature type="domain" description="Glycosyltransferase 2-like" evidence="6">
    <location>
        <begin position="31"/>
        <end position="181"/>
    </location>
</feature>
<evidence type="ECO:0000313" key="7">
    <source>
        <dbReference type="EMBL" id="QRR01462.1"/>
    </source>
</evidence>
<evidence type="ECO:0000259" key="6">
    <source>
        <dbReference type="Pfam" id="PF00535"/>
    </source>
</evidence>
<comment type="subcellular location">
    <subcellularLocation>
        <location evidence="1">Cell membrane</location>
    </subcellularLocation>
</comment>
<proteinExistence type="predicted"/>
<dbReference type="EMBL" id="CP056775">
    <property type="protein sequence ID" value="QRR01462.1"/>
    <property type="molecule type" value="Genomic_DNA"/>
</dbReference>
<dbReference type="InterPro" id="IPR029044">
    <property type="entry name" value="Nucleotide-diphossugar_trans"/>
</dbReference>
<evidence type="ECO:0000256" key="4">
    <source>
        <dbReference type="ARBA" id="ARBA00022679"/>
    </source>
</evidence>
<keyword evidence="8" id="KW-1185">Reference proteome</keyword>
<evidence type="ECO:0000256" key="5">
    <source>
        <dbReference type="ARBA" id="ARBA00023136"/>
    </source>
</evidence>
<protein>
    <submittedName>
        <fullName evidence="7">Glycosyltransferase</fullName>
    </submittedName>
</protein>
<keyword evidence="5" id="KW-0472">Membrane</keyword>
<dbReference type="Proteomes" id="UP000612680">
    <property type="component" value="Chromosome"/>
</dbReference>
<evidence type="ECO:0000256" key="3">
    <source>
        <dbReference type="ARBA" id="ARBA00022676"/>
    </source>
</evidence>
<sequence>MPEPQNLLVENTTLSFYSGSKYDTNLAYKVCVIVPVRNEADHLHQTLEALRIQLGADQIPLPQDSYEVLVLVNNSSDESLAIARRYADTFPDFAMSVANIDLTDADAHIGTVRRLLMDEAYTRLTKSCRKGGIIASTDGDTMVDKHWITRITAEIDRGNDAVGGRILTRPERGDGRAYHLRDVTYRCLLAQAECMIDPLAHNPYPCHHQYFGANFAVTAKMYAQAGRLPIVPFLEDVAFHKALISHDARIRNSFDVKVYTSSRRDGRVHIGFSEQLRRWQHDEKLYQMQMVEDVQVLLHMYQTRSILRKMWSSYQQTRIVHPHDVRQAASMLEMDLTKLENLMVESAYFGQFWHTLLQVTAHSQNRTVTFQPIKQAIMQLRKFVKDPALNASQKSPADRFPPANFAPI</sequence>
<accession>A0ABX7I7E0</accession>
<dbReference type="SUPFAM" id="SSF53448">
    <property type="entry name" value="Nucleotide-diphospho-sugar transferases"/>
    <property type="match status" value="1"/>
</dbReference>
<dbReference type="Pfam" id="PF00535">
    <property type="entry name" value="Glycos_transf_2"/>
    <property type="match status" value="1"/>
</dbReference>
<evidence type="ECO:0000256" key="1">
    <source>
        <dbReference type="ARBA" id="ARBA00004236"/>
    </source>
</evidence>
<dbReference type="PANTHER" id="PTHR43646:SF2">
    <property type="entry name" value="GLYCOSYLTRANSFERASE 2-LIKE DOMAIN-CONTAINING PROTEIN"/>
    <property type="match status" value="1"/>
</dbReference>
<dbReference type="Gene3D" id="3.90.550.10">
    <property type="entry name" value="Spore Coat Polysaccharide Biosynthesis Protein SpsA, Chain A"/>
    <property type="match status" value="1"/>
</dbReference>
<reference evidence="7 8" key="1">
    <citation type="submission" date="2020-06" db="EMBL/GenBank/DDBJ databases">
        <title>Dyadobacter sandarakinus sp. nov., isolated from the soil of the Arctic Yellow River Station.</title>
        <authorList>
            <person name="Zhang Y."/>
            <person name="Peng F."/>
        </authorList>
    </citation>
    <scope>NUCLEOTIDE SEQUENCE [LARGE SCALE GENOMIC DNA]</scope>
    <source>
        <strain evidence="7 8">Q3-56</strain>
    </source>
</reference>
<name>A0ABX7I7E0_9BACT</name>
<keyword evidence="3" id="KW-0328">Glycosyltransferase</keyword>
<evidence type="ECO:0000313" key="8">
    <source>
        <dbReference type="Proteomes" id="UP000612680"/>
    </source>
</evidence>
<dbReference type="PANTHER" id="PTHR43646">
    <property type="entry name" value="GLYCOSYLTRANSFERASE"/>
    <property type="match status" value="1"/>
</dbReference>
<gene>
    <name evidence="7" type="ORF">HWI92_11380</name>
</gene>
<dbReference type="RefSeq" id="WP_204663804.1">
    <property type="nucleotide sequence ID" value="NZ_CP056775.1"/>
</dbReference>
<evidence type="ECO:0000256" key="2">
    <source>
        <dbReference type="ARBA" id="ARBA00022475"/>
    </source>
</evidence>
<organism evidence="7 8">
    <name type="scientific">Dyadobacter sandarakinus</name>
    <dbReference type="NCBI Taxonomy" id="2747268"/>
    <lineage>
        <taxon>Bacteria</taxon>
        <taxon>Pseudomonadati</taxon>
        <taxon>Bacteroidota</taxon>
        <taxon>Cytophagia</taxon>
        <taxon>Cytophagales</taxon>
        <taxon>Spirosomataceae</taxon>
        <taxon>Dyadobacter</taxon>
    </lineage>
</organism>
<keyword evidence="4" id="KW-0808">Transferase</keyword>